<dbReference type="VEuPathDB" id="FungiDB:M747DRAFT_299612"/>
<dbReference type="InterPro" id="IPR036872">
    <property type="entry name" value="CH_dom_sf"/>
</dbReference>
<evidence type="ECO:0000256" key="3">
    <source>
        <dbReference type="ARBA" id="ARBA00023054"/>
    </source>
</evidence>
<keyword evidence="3 5" id="KW-0175">Coiled coil</keyword>
<dbReference type="PANTHER" id="PTHR18947:SF28">
    <property type="entry name" value="GIRDIN, ISOFORM A"/>
    <property type="match status" value="1"/>
</dbReference>
<dbReference type="SUPFAM" id="SSF90257">
    <property type="entry name" value="Myosin rod fragments"/>
    <property type="match status" value="1"/>
</dbReference>
<evidence type="ECO:0000256" key="5">
    <source>
        <dbReference type="SAM" id="Coils"/>
    </source>
</evidence>
<proteinExistence type="inferred from homology"/>
<dbReference type="GO" id="GO:0005815">
    <property type="term" value="C:microtubule organizing center"/>
    <property type="evidence" value="ECO:0007669"/>
    <property type="project" value="TreeGrafter"/>
</dbReference>
<dbReference type="Proteomes" id="UP000068243">
    <property type="component" value="Unassembled WGS sequence"/>
</dbReference>
<dbReference type="EMBL" id="BCMY01000004">
    <property type="protein sequence ID" value="GAQ38726.1"/>
    <property type="molecule type" value="Genomic_DNA"/>
</dbReference>
<organism evidence="9 10">
    <name type="scientific">Aspergillus niger</name>
    <dbReference type="NCBI Taxonomy" id="5061"/>
    <lineage>
        <taxon>Eukaryota</taxon>
        <taxon>Fungi</taxon>
        <taxon>Dikarya</taxon>
        <taxon>Ascomycota</taxon>
        <taxon>Pezizomycotina</taxon>
        <taxon>Eurotiomycetes</taxon>
        <taxon>Eurotiomycetidae</taxon>
        <taxon>Eurotiales</taxon>
        <taxon>Aspergillaceae</taxon>
        <taxon>Aspergillus</taxon>
        <taxon>Aspergillus subgen. Circumdati</taxon>
    </lineage>
</organism>
<dbReference type="OrthoDB" id="2129491at2759"/>
<evidence type="ECO:0000313" key="10">
    <source>
        <dbReference type="Proteomes" id="UP000068243"/>
    </source>
</evidence>
<comment type="similarity">
    <text evidence="4">Belongs to the protease inhibitor I9 family.</text>
</comment>
<feature type="domain" description="HOOK N-terminal" evidence="8">
    <location>
        <begin position="158"/>
        <end position="293"/>
    </location>
</feature>
<dbReference type="GO" id="GO:0005737">
    <property type="term" value="C:cytoplasm"/>
    <property type="evidence" value="ECO:0007669"/>
    <property type="project" value="UniProtKB-SubCell"/>
</dbReference>
<dbReference type="VEuPathDB" id="FungiDB:An07g10050"/>
<keyword evidence="7" id="KW-0732">Signal</keyword>
<dbReference type="GO" id="GO:0051959">
    <property type="term" value="F:dynein light intermediate chain binding"/>
    <property type="evidence" value="ECO:0007669"/>
    <property type="project" value="TreeGrafter"/>
</dbReference>
<dbReference type="VEuPathDB" id="FungiDB:ATCC64974_50560"/>
<dbReference type="GO" id="GO:0008017">
    <property type="term" value="F:microtubule binding"/>
    <property type="evidence" value="ECO:0007669"/>
    <property type="project" value="TreeGrafter"/>
</dbReference>
<dbReference type="GO" id="GO:0030705">
    <property type="term" value="P:cytoskeleton-dependent intracellular transport"/>
    <property type="evidence" value="ECO:0007669"/>
    <property type="project" value="InterPro"/>
</dbReference>
<dbReference type="VEuPathDB" id="FungiDB:ASPNIDRAFT2_1144333"/>
<dbReference type="InterPro" id="IPR037045">
    <property type="entry name" value="S8pro/Inhibitor_I9_sf"/>
</dbReference>
<dbReference type="FunFam" id="3.30.70.80:FF:000005">
    <property type="entry name" value="Proteinase inhibitor I2B"/>
    <property type="match status" value="1"/>
</dbReference>
<feature type="coiled-coil region" evidence="5">
    <location>
        <begin position="743"/>
        <end position="819"/>
    </location>
</feature>
<feature type="chain" id="PRO_5007087329" evidence="7">
    <location>
        <begin position="19"/>
        <end position="979"/>
    </location>
</feature>
<dbReference type="Gene3D" id="3.30.70.80">
    <property type="entry name" value="Peptidase S8 propeptide/proteinase inhibitor I9"/>
    <property type="match status" value="1"/>
</dbReference>
<feature type="coiled-coil region" evidence="5">
    <location>
        <begin position="888"/>
        <end position="915"/>
    </location>
</feature>
<evidence type="ECO:0000256" key="6">
    <source>
        <dbReference type="SAM" id="MobiDB-lite"/>
    </source>
</evidence>
<keyword evidence="2" id="KW-0963">Cytoplasm</keyword>
<evidence type="ECO:0000256" key="2">
    <source>
        <dbReference type="ARBA" id="ARBA00022490"/>
    </source>
</evidence>
<evidence type="ECO:0000256" key="1">
    <source>
        <dbReference type="ARBA" id="ARBA00004496"/>
    </source>
</evidence>
<evidence type="ECO:0000256" key="4">
    <source>
        <dbReference type="ARBA" id="ARBA00038069"/>
    </source>
</evidence>
<gene>
    <name evidence="9" type="ORF">ABL_02751</name>
</gene>
<dbReference type="InterPro" id="IPR043936">
    <property type="entry name" value="HOOK_N"/>
</dbReference>
<accession>A0A100IDP8</accession>
<dbReference type="VEuPathDB" id="FungiDB:ASPNIDRAFT2_1213064"/>
<sequence>MKLSATVTVLGLLPLALAESILVTFPSGTPDSVVDQAKQSVKDAGGKITHNYTLLKGFAADTKADSVQQLSTEFAAYNPTVEKDMTVTIHPLPPPSRFKLNRAEGSQLAPPGRDPNTIAGNSTQPFLEFATTAVFPAQLIAPDCSQHRPTMAAEHTVTQALLEWVNSFALGKTIRTTEELSDGTIIWEILQDIDPQYFLDEIPQRAPSDHWLSKWQNLKHIHKLLVNYIRQQPDGMPTGLDPNPNLELVAEKNSVKEANKLLKLLLIAAIRSPNAQTYVETLQSLSTPTQETLKNIFEEAQNGQHEAIDGEDDVKEERDLPVDPELQFEERVGKVLAENNRMAREKKDMQKQIDDMHDRLARLQENNDTLQSRLASTEDRLVNLRSGKGDLGLSAKALESKSRQQEDIIATQEARLATAQDEIDSLRMTVESLRVKNQRFQKLQDDYDELKTERDQLARKANAAEKYRQKLQASQDFEKENQSLRNQIKDFQQQLKEADSQQKWNSEREVELEEYRRVLPRIEQECSEIQNLKKQLEFNNHALTERLSNADEQRERDDALISELRERIRELEGSPGSPSLTPGTETPKLEGTLQKDFEAIGVKESQLKSENEELKKEVESLKGPSVGLDFSEAFNETLQQARANSSQSDDYWKLYDQYTSALKRLAEAQEALDVSKRSLNDALAEIELSNKENMDLIAEIKASSASDLTKAREGEDDAMRRLYNLQAELDSTQALVQVTCAERDDLRNLLEKKQAEFRAEDHEAAEEMKKLLAELTAQENGDDPEAAQKSAVELIRQVAAQIEKNLERLAKRAEVSYKKPHRLSTCVIPNQARAIRLGSLSGDRKRLDLLADRPFGDSTQILAAKAPGLSRLGRLIAKRLIRIILQYIHQQNEHIKFLQERIKQLEEDTDDGISKERELELQKIIDAQARELTLMSSSWYELQNRLQNNNIGLARYRNGSLADAQKGWLARQRSVVAGR</sequence>
<dbReference type="CDD" id="cd22211">
    <property type="entry name" value="HkD_SF"/>
    <property type="match status" value="1"/>
</dbReference>
<protein>
    <submittedName>
        <fullName evidence="9">Microtubule binding protein HOOK3</fullName>
    </submittedName>
</protein>
<dbReference type="VEuPathDB" id="FungiDB:M747DRAFT_247584"/>
<dbReference type="Gene3D" id="1.10.418.10">
    <property type="entry name" value="Calponin-like domain"/>
    <property type="match status" value="1"/>
</dbReference>
<evidence type="ECO:0000313" key="9">
    <source>
        <dbReference type="EMBL" id="GAQ38726.1"/>
    </source>
</evidence>
<dbReference type="VEuPathDB" id="FungiDB:An07g10060"/>
<dbReference type="SUPFAM" id="SSF54897">
    <property type="entry name" value="Protease propeptides/inhibitors"/>
    <property type="match status" value="1"/>
</dbReference>
<dbReference type="Pfam" id="PF19047">
    <property type="entry name" value="HOOK_N"/>
    <property type="match status" value="1"/>
</dbReference>
<dbReference type="SUPFAM" id="SSF116907">
    <property type="entry name" value="Hook domain"/>
    <property type="match status" value="1"/>
</dbReference>
<dbReference type="GO" id="GO:0004866">
    <property type="term" value="F:endopeptidase inhibitor activity"/>
    <property type="evidence" value="ECO:0007669"/>
    <property type="project" value="UniProtKB-ARBA"/>
</dbReference>
<reference evidence="10" key="1">
    <citation type="journal article" date="2016" name="Genome Announc.">
        <title>Draft genome sequence of Aspergillus niger strain An76.</title>
        <authorList>
            <person name="Gong W."/>
            <person name="Cheng Z."/>
            <person name="Zhang H."/>
            <person name="Liu L."/>
            <person name="Gao P."/>
            <person name="Wang L."/>
        </authorList>
    </citation>
    <scope>NUCLEOTIDE SEQUENCE [LARGE SCALE GENOMIC DNA]</scope>
    <source>
        <strain evidence="10">An76</strain>
    </source>
</reference>
<dbReference type="PANTHER" id="PTHR18947">
    <property type="entry name" value="HOOK PROTEINS"/>
    <property type="match status" value="1"/>
</dbReference>
<feature type="region of interest" description="Disordered" evidence="6">
    <location>
        <begin position="570"/>
        <end position="590"/>
    </location>
</feature>
<dbReference type="PaxDb" id="5061-CADANGAP00006159"/>
<dbReference type="VEuPathDB" id="FungiDB:ATCC64974_50550"/>
<comment type="caution">
    <text evidence="9">The sequence shown here is derived from an EMBL/GenBank/DDBJ whole genome shotgun (WGS) entry which is preliminary data.</text>
</comment>
<comment type="subcellular location">
    <subcellularLocation>
        <location evidence="1">Cytoplasm</location>
    </subcellularLocation>
</comment>
<feature type="signal peptide" evidence="7">
    <location>
        <begin position="1"/>
        <end position="18"/>
    </location>
</feature>
<dbReference type="OMA" id="TERCHEL"/>
<evidence type="ECO:0000256" key="7">
    <source>
        <dbReference type="SAM" id="SignalP"/>
    </source>
</evidence>
<dbReference type="GO" id="GO:0031122">
    <property type="term" value="P:cytoplasmic microtubule organization"/>
    <property type="evidence" value="ECO:0007669"/>
    <property type="project" value="TreeGrafter"/>
</dbReference>
<feature type="coiled-coil region" evidence="5">
    <location>
        <begin position="665"/>
        <end position="699"/>
    </location>
</feature>
<name>A0A100IDP8_ASPNG</name>
<dbReference type="AlphaFoldDB" id="A0A100IDP8"/>
<evidence type="ECO:0000259" key="8">
    <source>
        <dbReference type="Pfam" id="PF19047"/>
    </source>
</evidence>